<dbReference type="EMBL" id="JANPWZ010000502">
    <property type="protein sequence ID" value="KAJ3576034.1"/>
    <property type="molecule type" value="Genomic_DNA"/>
</dbReference>
<dbReference type="SMART" id="SM00609">
    <property type="entry name" value="VIT"/>
    <property type="match status" value="1"/>
</dbReference>
<evidence type="ECO:0000313" key="5">
    <source>
        <dbReference type="Proteomes" id="UP001148614"/>
    </source>
</evidence>
<reference evidence="4" key="1">
    <citation type="submission" date="2022-07" db="EMBL/GenBank/DDBJ databases">
        <title>Genome Sequence of Xylaria arbuscula.</title>
        <authorList>
            <person name="Buettner E."/>
        </authorList>
    </citation>
    <scope>NUCLEOTIDE SEQUENCE</scope>
    <source>
        <strain evidence="4">VT107</strain>
    </source>
</reference>
<dbReference type="InterPro" id="IPR013694">
    <property type="entry name" value="VIT"/>
</dbReference>
<keyword evidence="5" id="KW-1185">Reference proteome</keyword>
<comment type="caution">
    <text evidence="4">The sequence shown here is derived from an EMBL/GenBank/DDBJ whole genome shotgun (WGS) entry which is preliminary data.</text>
</comment>
<organism evidence="4 5">
    <name type="scientific">Xylaria arbuscula</name>
    <dbReference type="NCBI Taxonomy" id="114810"/>
    <lineage>
        <taxon>Eukaryota</taxon>
        <taxon>Fungi</taxon>
        <taxon>Dikarya</taxon>
        <taxon>Ascomycota</taxon>
        <taxon>Pezizomycotina</taxon>
        <taxon>Sordariomycetes</taxon>
        <taxon>Xylariomycetidae</taxon>
        <taxon>Xylariales</taxon>
        <taxon>Xylariaceae</taxon>
        <taxon>Xylaria</taxon>
    </lineage>
</organism>
<dbReference type="SMART" id="SM00327">
    <property type="entry name" value="VWA"/>
    <property type="match status" value="1"/>
</dbReference>
<dbReference type="SUPFAM" id="SSF53300">
    <property type="entry name" value="vWA-like"/>
    <property type="match status" value="1"/>
</dbReference>
<feature type="domain" description="VWFA" evidence="2">
    <location>
        <begin position="304"/>
        <end position="472"/>
    </location>
</feature>
<dbReference type="InterPro" id="IPR036465">
    <property type="entry name" value="vWFA_dom_sf"/>
</dbReference>
<dbReference type="InterPro" id="IPR002035">
    <property type="entry name" value="VWF_A"/>
</dbReference>
<evidence type="ECO:0000313" key="4">
    <source>
        <dbReference type="EMBL" id="KAJ3576034.1"/>
    </source>
</evidence>
<evidence type="ECO:0008006" key="6">
    <source>
        <dbReference type="Google" id="ProtNLM"/>
    </source>
</evidence>
<sequence length="850" mass="93473">MARTKQTARGGGRPVNPPQIGCWYPVTNPSIPYNVCRSYLPLFTLEAHTIITDVSSRTRLTQTFDNKSDQHLTNVVYSFPVHDGASVVSFTATIGDVKIEGVVKDKLQASLEFKQAVTKGESAALLEELPEASDVFTTHIGNVPADSLVTVELIYIEELNHDVGADGSRFMIPLSIAPRYGVNPDNLCNAPSSSSPVPGAISFTVDVQSPNGCPVQSIQSPSHPVMVTMGRTTDMPIESFVPHRASASLSLNCNTLDKDFVVIVNVKDANLPRAILETHPTIPNQRALLVSLAPKFELPSGPIEIVFIIDRSGSMNGKMNTVIQAMNTMLKSLNTTVKFNICSFGSGHSFLWPQSKAYNGMSLEEALEFVEGMEANFGGTEMVQPVQATISQSDHEVALNAIILTDGEIWNQAELFKMIRESSEQYGSRFFSLGIGDGASTSLVQGIAIEGNGISQFVADGEAMDNKLVRLLKGALSPSLSSYSLDTKWRRDNEDYEIIESKDASKVTVTLPLRQRGKEVETAPADDLNKNLTDWADANDGQRAKGDRFSHLPQLSAPPVLQVPSHLPPLYPFTRTTMFLMLDPKTYKLTPESVILKASSENGPITLEIGVVDIGKGEMIHQLAARKAVSELEKGHGWLNKATEKNSNELLKTQHASLWDEIVQREAIRLGTKYQIAGKWCSFIAVQGEEAFEPITFKGPQYVTGFQTGGLAPRRQLASKAARKSAPSTAMVWETDTRSDTRADMRSEYREPDPRDKKMRAVIKLQNFDGSWEWEQSLLDITGADLSKAKIPIQESDITATALAIAFFRIYMHHAESTWELIVEKGVSWLDMQENVDSEKEIDEVTVILP</sequence>
<accession>A0A9W8TP68</accession>
<feature type="compositionally biased region" description="Basic and acidic residues" evidence="1">
    <location>
        <begin position="735"/>
        <end position="753"/>
    </location>
</feature>
<dbReference type="PROSITE" id="PS51468">
    <property type="entry name" value="VIT"/>
    <property type="match status" value="1"/>
</dbReference>
<dbReference type="PROSITE" id="PS50234">
    <property type="entry name" value="VWFA"/>
    <property type="match status" value="1"/>
</dbReference>
<feature type="region of interest" description="Disordered" evidence="1">
    <location>
        <begin position="719"/>
        <end position="753"/>
    </location>
</feature>
<dbReference type="Pfam" id="PF08487">
    <property type="entry name" value="VIT"/>
    <property type="match status" value="1"/>
</dbReference>
<feature type="domain" description="VIT" evidence="3">
    <location>
        <begin position="26"/>
        <end position="157"/>
    </location>
</feature>
<evidence type="ECO:0000256" key="1">
    <source>
        <dbReference type="SAM" id="MobiDB-lite"/>
    </source>
</evidence>
<dbReference type="PANTHER" id="PTHR45737:SF6">
    <property type="entry name" value="VON WILLEBRAND FACTOR A DOMAIN-CONTAINING PROTEIN 5A"/>
    <property type="match status" value="1"/>
</dbReference>
<dbReference type="InterPro" id="IPR008930">
    <property type="entry name" value="Terpenoid_cyclase/PrenylTrfase"/>
</dbReference>
<dbReference type="AlphaFoldDB" id="A0A9W8TP68"/>
<dbReference type="SUPFAM" id="SSF48239">
    <property type="entry name" value="Terpenoid cyclases/Protein prenyltransferases"/>
    <property type="match status" value="1"/>
</dbReference>
<proteinExistence type="predicted"/>
<dbReference type="Gene3D" id="3.40.50.410">
    <property type="entry name" value="von Willebrand factor, type A domain"/>
    <property type="match status" value="1"/>
</dbReference>
<protein>
    <recommendedName>
        <fullName evidence="6">VIT domain-containing protein</fullName>
    </recommendedName>
</protein>
<dbReference type="PANTHER" id="PTHR45737">
    <property type="entry name" value="VON WILLEBRAND FACTOR A DOMAIN-CONTAINING PROTEIN 5A"/>
    <property type="match status" value="1"/>
</dbReference>
<dbReference type="Proteomes" id="UP001148614">
    <property type="component" value="Unassembled WGS sequence"/>
</dbReference>
<evidence type="ECO:0000259" key="2">
    <source>
        <dbReference type="PROSITE" id="PS50234"/>
    </source>
</evidence>
<dbReference type="VEuPathDB" id="FungiDB:F4678DRAFT_478201"/>
<dbReference type="Pfam" id="PF13768">
    <property type="entry name" value="VWA_3"/>
    <property type="match status" value="1"/>
</dbReference>
<evidence type="ECO:0000259" key="3">
    <source>
        <dbReference type="PROSITE" id="PS51468"/>
    </source>
</evidence>
<gene>
    <name evidence="4" type="ORF">NPX13_g3832</name>
</gene>
<name>A0A9W8TP68_9PEZI</name>